<accession>A0A9W4CWF3</accession>
<sequence>MIEIGMKSLVVVLILLTTPTTSETQKNSFRATANSESFKELECINSVQFLLVGAERIEGARSRACDILFPSQEPDIDQPREQLPVIEPKFLKKLLKRQPQASIHKYLYGGTSSEQTIYSIPLDLKSVPLDDRSITMASPGYILNTPSYLIEASTRKVKHPDYSLLIDDDCSIRGVLMKVYRQGCLPNTPLTPPWSYELCTVTNGEVDRRRKYYPSIPGYQQLPSDSMRIESSRQIVSSSSSSSSGDSTSSRRISRSRRIAGSLGSGFSVSSRRSTGREKEPNAPSLRFTDFLPFRGWLEGHPQQVN</sequence>
<feature type="chain" id="PRO_5040930526" evidence="2">
    <location>
        <begin position="25"/>
        <end position="306"/>
    </location>
</feature>
<dbReference type="AlphaFoldDB" id="A0A9W4CWF3"/>
<proteinExistence type="predicted"/>
<dbReference type="Proteomes" id="UP000683417">
    <property type="component" value="Unassembled WGS sequence"/>
</dbReference>
<dbReference type="EMBL" id="CAJHIT010000002">
    <property type="protein sequence ID" value="CAD6499819.1"/>
    <property type="molecule type" value="Genomic_DNA"/>
</dbReference>
<evidence type="ECO:0000256" key="1">
    <source>
        <dbReference type="SAM" id="MobiDB-lite"/>
    </source>
</evidence>
<evidence type="ECO:0000313" key="3">
    <source>
        <dbReference type="EMBL" id="CAD6499819.1"/>
    </source>
</evidence>
<evidence type="ECO:0000313" key="4">
    <source>
        <dbReference type="Proteomes" id="UP000683417"/>
    </source>
</evidence>
<gene>
    <name evidence="3" type="ORF">BGTH12_LOCUS1177</name>
</gene>
<evidence type="ECO:0000256" key="2">
    <source>
        <dbReference type="SAM" id="SignalP"/>
    </source>
</evidence>
<feature type="compositionally biased region" description="Low complexity" evidence="1">
    <location>
        <begin position="232"/>
        <end position="251"/>
    </location>
</feature>
<reference evidence="3" key="1">
    <citation type="submission" date="2020-10" db="EMBL/GenBank/DDBJ databases">
        <authorList>
            <person name="Muller C M."/>
        </authorList>
    </citation>
    <scope>NUCLEOTIDE SEQUENCE</scope>
    <source>
        <strain evidence="3">THUN-12</strain>
    </source>
</reference>
<protein>
    <submittedName>
        <fullName evidence="3">BgTH12-03925</fullName>
    </submittedName>
</protein>
<feature type="signal peptide" evidence="2">
    <location>
        <begin position="1"/>
        <end position="24"/>
    </location>
</feature>
<feature type="region of interest" description="Disordered" evidence="1">
    <location>
        <begin position="215"/>
        <end position="287"/>
    </location>
</feature>
<organism evidence="3 4">
    <name type="scientific">Blumeria graminis f. sp. triticale</name>
    <dbReference type="NCBI Taxonomy" id="1689686"/>
    <lineage>
        <taxon>Eukaryota</taxon>
        <taxon>Fungi</taxon>
        <taxon>Dikarya</taxon>
        <taxon>Ascomycota</taxon>
        <taxon>Pezizomycotina</taxon>
        <taxon>Leotiomycetes</taxon>
        <taxon>Erysiphales</taxon>
        <taxon>Erysiphaceae</taxon>
        <taxon>Blumeria</taxon>
    </lineage>
</organism>
<keyword evidence="2" id="KW-0732">Signal</keyword>
<comment type="caution">
    <text evidence="3">The sequence shown here is derived from an EMBL/GenBank/DDBJ whole genome shotgun (WGS) entry which is preliminary data.</text>
</comment>
<name>A0A9W4CWF3_BLUGR</name>